<keyword evidence="2" id="KW-1185">Reference proteome</keyword>
<reference evidence="1" key="3">
    <citation type="submission" date="2022-06" db="UniProtKB">
        <authorList>
            <consortium name="EnsemblPlants"/>
        </authorList>
    </citation>
    <scope>IDENTIFICATION</scope>
</reference>
<reference evidence="1" key="2">
    <citation type="submission" date="2018-03" db="EMBL/GenBank/DDBJ databases">
        <title>The Triticum urartu genome reveals the dynamic nature of wheat genome evolution.</title>
        <authorList>
            <person name="Ling H."/>
            <person name="Ma B."/>
            <person name="Shi X."/>
            <person name="Liu H."/>
            <person name="Dong L."/>
            <person name="Sun H."/>
            <person name="Cao Y."/>
            <person name="Gao Q."/>
            <person name="Zheng S."/>
            <person name="Li Y."/>
            <person name="Yu Y."/>
            <person name="Du H."/>
            <person name="Qi M."/>
            <person name="Li Y."/>
            <person name="Yu H."/>
            <person name="Cui Y."/>
            <person name="Wang N."/>
            <person name="Chen C."/>
            <person name="Wu H."/>
            <person name="Zhao Y."/>
            <person name="Zhang J."/>
            <person name="Li Y."/>
            <person name="Zhou W."/>
            <person name="Zhang B."/>
            <person name="Hu W."/>
            <person name="Eijk M."/>
            <person name="Tang J."/>
            <person name="Witsenboer H."/>
            <person name="Zhao S."/>
            <person name="Li Z."/>
            <person name="Zhang A."/>
            <person name="Wang D."/>
            <person name="Liang C."/>
        </authorList>
    </citation>
    <scope>NUCLEOTIDE SEQUENCE [LARGE SCALE GENOMIC DNA]</scope>
    <source>
        <strain evidence="1">cv. G1812</strain>
    </source>
</reference>
<name>A0A8R7V4P4_TRIUA</name>
<accession>A0A8R7V4P4</accession>
<reference evidence="2" key="1">
    <citation type="journal article" date="2013" name="Nature">
        <title>Draft genome of the wheat A-genome progenitor Triticum urartu.</title>
        <authorList>
            <person name="Ling H.Q."/>
            <person name="Zhao S."/>
            <person name="Liu D."/>
            <person name="Wang J."/>
            <person name="Sun H."/>
            <person name="Zhang C."/>
            <person name="Fan H."/>
            <person name="Li D."/>
            <person name="Dong L."/>
            <person name="Tao Y."/>
            <person name="Gao C."/>
            <person name="Wu H."/>
            <person name="Li Y."/>
            <person name="Cui Y."/>
            <person name="Guo X."/>
            <person name="Zheng S."/>
            <person name="Wang B."/>
            <person name="Yu K."/>
            <person name="Liang Q."/>
            <person name="Yang W."/>
            <person name="Lou X."/>
            <person name="Chen J."/>
            <person name="Feng M."/>
            <person name="Jian J."/>
            <person name="Zhang X."/>
            <person name="Luo G."/>
            <person name="Jiang Y."/>
            <person name="Liu J."/>
            <person name="Wang Z."/>
            <person name="Sha Y."/>
            <person name="Zhang B."/>
            <person name="Wu H."/>
            <person name="Tang D."/>
            <person name="Shen Q."/>
            <person name="Xue P."/>
            <person name="Zou S."/>
            <person name="Wang X."/>
            <person name="Liu X."/>
            <person name="Wang F."/>
            <person name="Yang Y."/>
            <person name="An X."/>
            <person name="Dong Z."/>
            <person name="Zhang K."/>
            <person name="Zhang X."/>
            <person name="Luo M.C."/>
            <person name="Dvorak J."/>
            <person name="Tong Y."/>
            <person name="Wang J."/>
            <person name="Yang H."/>
            <person name="Li Z."/>
            <person name="Wang D."/>
            <person name="Zhang A."/>
            <person name="Wang J."/>
        </authorList>
    </citation>
    <scope>NUCLEOTIDE SEQUENCE</scope>
    <source>
        <strain evidence="2">cv. G1812</strain>
    </source>
</reference>
<sequence>MYHWANIWMFKSTCLNMYYNTTPDLKVCYGVIKSYSTQEGMMDDTLILQFSCLCTF</sequence>
<dbReference type="AlphaFoldDB" id="A0A8R7V4P4"/>
<dbReference type="EnsemblPlants" id="TuG1812G0700003767.01.T01">
    <property type="protein sequence ID" value="TuG1812G0700003767.01.T01"/>
    <property type="gene ID" value="TuG1812G0700003767.01"/>
</dbReference>
<protein>
    <submittedName>
        <fullName evidence="1">Uncharacterized protein</fullName>
    </submittedName>
</protein>
<organism evidence="1 2">
    <name type="scientific">Triticum urartu</name>
    <name type="common">Red wild einkorn</name>
    <name type="synonym">Crithodium urartu</name>
    <dbReference type="NCBI Taxonomy" id="4572"/>
    <lineage>
        <taxon>Eukaryota</taxon>
        <taxon>Viridiplantae</taxon>
        <taxon>Streptophyta</taxon>
        <taxon>Embryophyta</taxon>
        <taxon>Tracheophyta</taxon>
        <taxon>Spermatophyta</taxon>
        <taxon>Magnoliopsida</taxon>
        <taxon>Liliopsida</taxon>
        <taxon>Poales</taxon>
        <taxon>Poaceae</taxon>
        <taxon>BOP clade</taxon>
        <taxon>Pooideae</taxon>
        <taxon>Triticodae</taxon>
        <taxon>Triticeae</taxon>
        <taxon>Triticinae</taxon>
        <taxon>Triticum</taxon>
    </lineage>
</organism>
<evidence type="ECO:0000313" key="2">
    <source>
        <dbReference type="Proteomes" id="UP000015106"/>
    </source>
</evidence>
<evidence type="ECO:0000313" key="1">
    <source>
        <dbReference type="EnsemblPlants" id="TuG1812G0700003767.01.T01"/>
    </source>
</evidence>
<dbReference type="Proteomes" id="UP000015106">
    <property type="component" value="Chromosome 7"/>
</dbReference>
<proteinExistence type="predicted"/>
<dbReference type="Gramene" id="TuG1812G0700003767.01.T01">
    <property type="protein sequence ID" value="TuG1812G0700003767.01.T01"/>
    <property type="gene ID" value="TuG1812G0700003767.01"/>
</dbReference>